<evidence type="ECO:0000259" key="6">
    <source>
        <dbReference type="Pfam" id="PF02878"/>
    </source>
</evidence>
<dbReference type="Proteomes" id="UP001317516">
    <property type="component" value="Chromosome"/>
</dbReference>
<dbReference type="CDD" id="cd05799">
    <property type="entry name" value="PGM2"/>
    <property type="match status" value="1"/>
</dbReference>
<dbReference type="InterPro" id="IPR005846">
    <property type="entry name" value="A-D-PHexomutase_a/b/a-III"/>
</dbReference>
<evidence type="ECO:0000259" key="8">
    <source>
        <dbReference type="Pfam" id="PF02880"/>
    </source>
</evidence>
<dbReference type="EMBL" id="AP027070">
    <property type="protein sequence ID" value="BDU62480.1"/>
    <property type="molecule type" value="Genomic_DNA"/>
</dbReference>
<name>A0ABM8DIR1_9SPIR</name>
<feature type="domain" description="Alpha-D-phosphohexomutase alpha/beta/alpha" evidence="6">
    <location>
        <begin position="87"/>
        <end position="222"/>
    </location>
</feature>
<keyword evidence="4" id="KW-0460">Magnesium</keyword>
<dbReference type="InterPro" id="IPR005841">
    <property type="entry name" value="Alpha-D-phosphohexomutase_SF"/>
</dbReference>
<dbReference type="PRINTS" id="PR00509">
    <property type="entry name" value="PGMPMM"/>
</dbReference>
<feature type="domain" description="Alpha-D-phosphohexomutase alpha/beta/alpha" evidence="8">
    <location>
        <begin position="362"/>
        <end position="484"/>
    </location>
</feature>
<dbReference type="Pfam" id="PF02878">
    <property type="entry name" value="PGM_PMM_I"/>
    <property type="match status" value="1"/>
</dbReference>
<proteinExistence type="inferred from homology"/>
<organism evidence="9 10">
    <name type="scientific">Candidatus Borrelia fainii</name>
    <dbReference type="NCBI Taxonomy" id="2518322"/>
    <lineage>
        <taxon>Bacteria</taxon>
        <taxon>Pseudomonadati</taxon>
        <taxon>Spirochaetota</taxon>
        <taxon>Spirochaetia</taxon>
        <taxon>Spirochaetales</taxon>
        <taxon>Borreliaceae</taxon>
        <taxon>Borrelia</taxon>
    </lineage>
</organism>
<dbReference type="PANTHER" id="PTHR45745:SF1">
    <property type="entry name" value="PHOSPHOGLUCOMUTASE 2B-RELATED"/>
    <property type="match status" value="1"/>
</dbReference>
<evidence type="ECO:0000313" key="10">
    <source>
        <dbReference type="Proteomes" id="UP001317516"/>
    </source>
</evidence>
<evidence type="ECO:0000256" key="3">
    <source>
        <dbReference type="ARBA" id="ARBA00022723"/>
    </source>
</evidence>
<dbReference type="Pfam" id="PF02880">
    <property type="entry name" value="PGM_PMM_III"/>
    <property type="match status" value="1"/>
</dbReference>
<dbReference type="InterPro" id="IPR005844">
    <property type="entry name" value="A-D-PHexomutase_a/b/a-I"/>
</dbReference>
<dbReference type="Gene3D" id="3.40.120.10">
    <property type="entry name" value="Alpha-D-Glucose-1,6-Bisphosphate, subunit A, domain 3"/>
    <property type="match status" value="3"/>
</dbReference>
<keyword evidence="2" id="KW-0597">Phosphoprotein</keyword>
<comment type="similarity">
    <text evidence="1">Belongs to the phosphohexose mutase family.</text>
</comment>
<keyword evidence="10" id="KW-1185">Reference proteome</keyword>
<dbReference type="SUPFAM" id="SSF55957">
    <property type="entry name" value="Phosphoglucomutase, C-terminal domain"/>
    <property type="match status" value="1"/>
</dbReference>
<dbReference type="PANTHER" id="PTHR45745">
    <property type="entry name" value="PHOSPHOMANNOMUTASE 45A"/>
    <property type="match status" value="1"/>
</dbReference>
<evidence type="ECO:0000313" key="9">
    <source>
        <dbReference type="EMBL" id="BDU62480.1"/>
    </source>
</evidence>
<gene>
    <name evidence="9" type="ORF">BOFE_00200</name>
</gene>
<dbReference type="Pfam" id="PF02879">
    <property type="entry name" value="PGM_PMM_II"/>
    <property type="match status" value="1"/>
</dbReference>
<protein>
    <submittedName>
        <fullName evidence="9">Phosphomannomutase</fullName>
    </submittedName>
</protein>
<dbReference type="SUPFAM" id="SSF53738">
    <property type="entry name" value="Phosphoglucomutase, first 3 domains"/>
    <property type="match status" value="3"/>
</dbReference>
<sequence length="609" mass="70678">MKTSNKKIVTQNIITNSTLNTLLLYNLYYRFSNNKIKENSMKNNKLKKKVEKYIQLEKNKYFKDEAIRLLNENNERELYNRFYKELEFGTAGMRGIIGAGTYYINTYNITKTSQGIANYILEITPNPKVIISYDSRYFSKNFAYDAAEIFASNGLKVYIYKNLRSTPQLSYTVRKLDCDLGIMITASHNTKEYNGYKVYWKGGAQIIPPHDTQIISEIKKVSNIKNTLIKKEGINKQTIIELNDEIDIAYIEKINEEFPDFNKKSKNINLKIAYTPLHGTGGTIIKELFKGSKVELLIEPSQIIPDPEFPTVNYPNPEEHTTMSKVIELAKKENCDIAFATDPDADRMGIAFNEGKKWKTLNGNQIACILMNYLLSREKNPKNVFVIASFTTTPMLNKIAKKYNSTLYRTYTGFKWIGHLIDEIKTKEPNQKFIFGCEESYGYLIGTGTRDKDAFSAIKGFCDLMLTLKKNQITIGKYLQEMYKEFGYYEDFIINKSFQGSNGEFLREELMSKFRNEIKKNFAGINIIKKLDFKQLTETDMNGNVYKITKYKHTTNAIKFLLENEIKIIIRPSGTESKIKFYVSIYSRYEQKNNIFDIINSIKMEIEKY</sequence>
<reference evidence="9 10" key="1">
    <citation type="submission" date="2022-11" db="EMBL/GenBank/DDBJ databases">
        <title>Genome sequence of clinical isolate of the human pathogenic Borrelia fainii.</title>
        <authorList>
            <person name="Itokawa K."/>
            <person name="Sato K."/>
            <person name="Qiu Y."/>
        </authorList>
    </citation>
    <scope>NUCLEOTIDE SEQUENCE [LARGE SCALE GENOMIC DNA]</scope>
    <source>
        <strain evidence="9 10">Qtaro</strain>
    </source>
</reference>
<keyword evidence="5" id="KW-0413">Isomerase</keyword>
<keyword evidence="3" id="KW-0479">Metal-binding</keyword>
<accession>A0ABM8DIR1</accession>
<evidence type="ECO:0000256" key="2">
    <source>
        <dbReference type="ARBA" id="ARBA00022553"/>
    </source>
</evidence>
<dbReference type="InterPro" id="IPR036900">
    <property type="entry name" value="A-D-PHexomutase_C_sf"/>
</dbReference>
<feature type="domain" description="Alpha-D-phosphohexomutase alpha/beta/alpha" evidence="7">
    <location>
        <begin position="249"/>
        <end position="355"/>
    </location>
</feature>
<evidence type="ECO:0000259" key="7">
    <source>
        <dbReference type="Pfam" id="PF02879"/>
    </source>
</evidence>
<evidence type="ECO:0000256" key="5">
    <source>
        <dbReference type="ARBA" id="ARBA00023235"/>
    </source>
</evidence>
<dbReference type="InterPro" id="IPR005845">
    <property type="entry name" value="A-D-PHexomutase_a/b/a-II"/>
</dbReference>
<evidence type="ECO:0000256" key="1">
    <source>
        <dbReference type="ARBA" id="ARBA00010231"/>
    </source>
</evidence>
<evidence type="ECO:0000256" key="4">
    <source>
        <dbReference type="ARBA" id="ARBA00022842"/>
    </source>
</evidence>
<dbReference type="InterPro" id="IPR016055">
    <property type="entry name" value="A-D-PHexomutase_a/b/a-I/II/III"/>
</dbReference>